<sequence length="276" mass="29419">MESAASRSLPIDPYLLTNDQADRLDAARRTLVERCMNRFGITYRPPDPVTPFRPRTRTQYRYGVTDPADAARYGFAPPGSPRTPPRPPSPPASPSGEAGVVLTGTDDPKAKPGSGAAKGGQRVNGRTVPAGGCLGEARAALRTDGAEAGGDAPVADRINAESFEKARRDPRVAAVLARWADCMKRRGFPSYGDPLQAGADPAWRTPEPSAKEREAAAADARCKKEHNVVGVWFTVDAAYQRQEIERNAKELAAVKAELAARQERAGGALGELPPAP</sequence>
<dbReference type="EMBL" id="PXWG01000018">
    <property type="protein sequence ID" value="PSJ28754.1"/>
    <property type="molecule type" value="Genomic_DNA"/>
</dbReference>
<feature type="region of interest" description="Disordered" evidence="1">
    <location>
        <begin position="42"/>
        <end position="129"/>
    </location>
</feature>
<organism evidence="2 3">
    <name type="scientific">Streptosporangium nondiastaticum</name>
    <dbReference type="NCBI Taxonomy" id="35764"/>
    <lineage>
        <taxon>Bacteria</taxon>
        <taxon>Bacillati</taxon>
        <taxon>Actinomycetota</taxon>
        <taxon>Actinomycetes</taxon>
        <taxon>Streptosporangiales</taxon>
        <taxon>Streptosporangiaceae</taxon>
        <taxon>Streptosporangium</taxon>
    </lineage>
</organism>
<keyword evidence="3" id="KW-1185">Reference proteome</keyword>
<evidence type="ECO:0000256" key="1">
    <source>
        <dbReference type="SAM" id="MobiDB-lite"/>
    </source>
</evidence>
<feature type="region of interest" description="Disordered" evidence="1">
    <location>
        <begin position="190"/>
        <end position="213"/>
    </location>
</feature>
<evidence type="ECO:0000313" key="3">
    <source>
        <dbReference type="Proteomes" id="UP000242427"/>
    </source>
</evidence>
<accession>A0A9X7JSE0</accession>
<dbReference type="Proteomes" id="UP000242427">
    <property type="component" value="Unassembled WGS sequence"/>
</dbReference>
<name>A0A9X7JSE0_9ACTN</name>
<reference evidence="2 3" key="1">
    <citation type="submission" date="2018-03" db="EMBL/GenBank/DDBJ databases">
        <title>Chitinolytic properties of Streptosporangium nondiastaticum TBG75A20.</title>
        <authorList>
            <person name="Gayathri V."/>
            <person name="Shiburaj S."/>
        </authorList>
    </citation>
    <scope>NUCLEOTIDE SEQUENCE [LARGE SCALE GENOMIC DNA]</scope>
    <source>
        <strain evidence="2 3">TBG75A20</strain>
    </source>
</reference>
<evidence type="ECO:0000313" key="2">
    <source>
        <dbReference type="EMBL" id="PSJ28754.1"/>
    </source>
</evidence>
<dbReference type="AlphaFoldDB" id="A0A9X7JSE0"/>
<feature type="compositionally biased region" description="Pro residues" evidence="1">
    <location>
        <begin position="78"/>
        <end position="93"/>
    </location>
</feature>
<comment type="caution">
    <text evidence="2">The sequence shown here is derived from an EMBL/GenBank/DDBJ whole genome shotgun (WGS) entry which is preliminary data.</text>
</comment>
<proteinExistence type="predicted"/>
<protein>
    <submittedName>
        <fullName evidence="2">Uncharacterized protein</fullName>
    </submittedName>
</protein>
<gene>
    <name evidence="2" type="ORF">B7P34_10685</name>
</gene>